<evidence type="ECO:0000313" key="2">
    <source>
        <dbReference type="Proteomes" id="UP000076584"/>
    </source>
</evidence>
<dbReference type="Proteomes" id="UP000076584">
    <property type="component" value="Unassembled WGS sequence"/>
</dbReference>
<evidence type="ECO:0000313" key="1">
    <source>
        <dbReference type="EMBL" id="KZL82099.1"/>
    </source>
</evidence>
<gene>
    <name evidence="1" type="ORF">CI238_06778</name>
</gene>
<reference evidence="1 2" key="1">
    <citation type="submission" date="2015-06" db="EMBL/GenBank/DDBJ databases">
        <title>Survival trade-offs in plant roots during colonization by closely related pathogenic and mutualistic fungi.</title>
        <authorList>
            <person name="Hacquard S."/>
            <person name="Kracher B."/>
            <person name="Hiruma K."/>
            <person name="Weinman A."/>
            <person name="Muench P."/>
            <person name="Garrido Oter R."/>
            <person name="Ver Loren van Themaat E."/>
            <person name="Dallerey J.-F."/>
            <person name="Damm U."/>
            <person name="Henrissat B."/>
            <person name="Lespinet O."/>
            <person name="Thon M."/>
            <person name="Kemen E."/>
            <person name="McHardy A.C."/>
            <person name="Schulze-Lefert P."/>
            <person name="O'Connell R.J."/>
        </authorList>
    </citation>
    <scope>NUCLEOTIDE SEQUENCE [LARGE SCALE GENOMIC DNA]</scope>
    <source>
        <strain evidence="1 2">MAFF 238704</strain>
    </source>
</reference>
<comment type="caution">
    <text evidence="1">The sequence shown here is derived from an EMBL/GenBank/DDBJ whole genome shotgun (WGS) entry which is preliminary data.</text>
</comment>
<proteinExistence type="predicted"/>
<dbReference type="AlphaFoldDB" id="A0A161XY01"/>
<accession>A0A161XY01</accession>
<name>A0A161XY01_COLIC</name>
<protein>
    <submittedName>
        <fullName evidence="1">Uncharacterized protein</fullName>
    </submittedName>
</protein>
<organism evidence="1 2">
    <name type="scientific">Colletotrichum incanum</name>
    <name type="common">Soybean anthracnose fungus</name>
    <dbReference type="NCBI Taxonomy" id="1573173"/>
    <lineage>
        <taxon>Eukaryota</taxon>
        <taxon>Fungi</taxon>
        <taxon>Dikarya</taxon>
        <taxon>Ascomycota</taxon>
        <taxon>Pezizomycotina</taxon>
        <taxon>Sordariomycetes</taxon>
        <taxon>Hypocreomycetidae</taxon>
        <taxon>Glomerellales</taxon>
        <taxon>Glomerellaceae</taxon>
        <taxon>Colletotrichum</taxon>
        <taxon>Colletotrichum spaethianum species complex</taxon>
    </lineage>
</organism>
<sequence length="583" mass="62178">MFYSQAEEVLIVAEQIEKLAQLGIIGLEKAYQEGEERDVALVADKGVLLVGIDVEVVEVTADSVQSRLELVDFLLHTEGVGDVHKRLGHQADPGHEINVEFAGVRRLWAGVVVEAAGKYVGLGAAAPSVALLVGERLTIVRLQVSLLGLAEPVILRANKGVKSPEEILSKLDVVQMSSLKGGRRAKMLLFDRLAAVGLSEALHEALDDEEQRGRVGIVRVLHLELLRYLAASLKAKNLLTRNPAIIVHGVKPALDDLQGQVDVPVGNGDEVVTLIPEESSREERPGRDSREELVGPLQLLLFAGTGSRSLLPEALILLVVLRGVRAVNQLRAVEVTNATEQVREHALGELLVLFGSVWSLQVEDGGEALTEGLSNGLDLACHIGAVLLNILDAFLDEVENHALALPLDLLGNGKRPHRRPVGVSPVRQGVDARRVLALSLGDDQLVLTKLGRSALKRDIAVKACRVTLTSKGDLSFSAFLSDVVMDHSLQVGGGTLSRDTLDSCCPAAAVGTAGHLDERGGDVNLVALVALRSSRSNAKIQVRLVGTPEQALVVEATDLGGQDGSRARAIFGCKGQLCAKDIE</sequence>
<keyword evidence="2" id="KW-1185">Reference proteome</keyword>
<dbReference type="EMBL" id="LFIW01001518">
    <property type="protein sequence ID" value="KZL82099.1"/>
    <property type="molecule type" value="Genomic_DNA"/>
</dbReference>